<dbReference type="Proteomes" id="UP000639772">
    <property type="component" value="Chromosome 7"/>
</dbReference>
<dbReference type="SUPFAM" id="SSF53448">
    <property type="entry name" value="Nucleotide-diphospho-sugar transferases"/>
    <property type="match status" value="1"/>
</dbReference>
<dbReference type="PANTHER" id="PTHR46781:SF5">
    <property type="entry name" value="ALPHA 1,4-GLYCOSYLTRANSFERASE FAMILY PROTEIN"/>
    <property type="match status" value="1"/>
</dbReference>
<protein>
    <recommendedName>
        <fullName evidence="1">Alpha 1,4-glycosyltransferase domain-containing protein</fullName>
    </recommendedName>
</protein>
<organism evidence="2 3">
    <name type="scientific">Vanilla planifolia</name>
    <name type="common">Vanilla</name>
    <dbReference type="NCBI Taxonomy" id="51239"/>
    <lineage>
        <taxon>Eukaryota</taxon>
        <taxon>Viridiplantae</taxon>
        <taxon>Streptophyta</taxon>
        <taxon>Embryophyta</taxon>
        <taxon>Tracheophyta</taxon>
        <taxon>Spermatophyta</taxon>
        <taxon>Magnoliopsida</taxon>
        <taxon>Liliopsida</taxon>
        <taxon>Asparagales</taxon>
        <taxon>Orchidaceae</taxon>
        <taxon>Vanilloideae</taxon>
        <taxon>Vanilleae</taxon>
        <taxon>Vanilla</taxon>
    </lineage>
</organism>
<dbReference type="InterPro" id="IPR007652">
    <property type="entry name" value="A1-4-GlycosylTfrase_dom"/>
</dbReference>
<dbReference type="AlphaFoldDB" id="A0A835UW41"/>
<dbReference type="InterPro" id="IPR007577">
    <property type="entry name" value="GlycoTrfase_DXD_sugar-bd_CS"/>
</dbReference>
<dbReference type="InterPro" id="IPR029044">
    <property type="entry name" value="Nucleotide-diphossugar_trans"/>
</dbReference>
<evidence type="ECO:0000259" key="1">
    <source>
        <dbReference type="Pfam" id="PF04572"/>
    </source>
</evidence>
<dbReference type="Gene3D" id="3.90.550.20">
    <property type="match status" value="1"/>
</dbReference>
<dbReference type="PANTHER" id="PTHR46781">
    <property type="entry name" value="ALPHA 1,4-GLYCOSYLTRANSFERASE FAMILY PROTEIN"/>
    <property type="match status" value="1"/>
</dbReference>
<dbReference type="Pfam" id="PF04488">
    <property type="entry name" value="Gly_transf_sug"/>
    <property type="match status" value="1"/>
</dbReference>
<comment type="caution">
    <text evidence="2">The sequence shown here is derived from an EMBL/GenBank/DDBJ whole genome shotgun (WGS) entry which is preliminary data.</text>
</comment>
<accession>A0A835UW41</accession>
<dbReference type="Pfam" id="PF04572">
    <property type="entry name" value="Gb3_synth"/>
    <property type="match status" value="1"/>
</dbReference>
<dbReference type="OrthoDB" id="409543at2759"/>
<reference evidence="2 3" key="1">
    <citation type="journal article" date="2020" name="Nat. Food">
        <title>A phased Vanilla planifolia genome enables genetic improvement of flavour and production.</title>
        <authorList>
            <person name="Hasing T."/>
            <person name="Tang H."/>
            <person name="Brym M."/>
            <person name="Khazi F."/>
            <person name="Huang T."/>
            <person name="Chambers A.H."/>
        </authorList>
    </citation>
    <scope>NUCLEOTIDE SEQUENCE [LARGE SCALE GENOMIC DNA]</scope>
    <source>
        <tissue evidence="2">Leaf</tissue>
    </source>
</reference>
<dbReference type="InterPro" id="IPR044789">
    <property type="entry name" value="Put_A1-4-GlycosylTfrase_plant"/>
</dbReference>
<gene>
    <name evidence="2" type="ORF">HPP92_014326</name>
</gene>
<evidence type="ECO:0000313" key="2">
    <source>
        <dbReference type="EMBL" id="KAG0474640.1"/>
    </source>
</evidence>
<dbReference type="EMBL" id="JADCNM010000007">
    <property type="protein sequence ID" value="KAG0474640.1"/>
    <property type="molecule type" value="Genomic_DNA"/>
</dbReference>
<evidence type="ECO:0000313" key="3">
    <source>
        <dbReference type="Proteomes" id="UP000639772"/>
    </source>
</evidence>
<proteinExistence type="predicted"/>
<sequence length="246" mass="27818">MDSPTGARLLKPLISRGFRLAAMDPDFGYLLKNTPAKGWYTSLRQGRLKPGNVPLGQNLSNLLRLAALYKFGGVYLDTDVIVLKDFSSLQNVVGAQSIDSSGNWSRLNNAVMVFEKRHPLVYEFLSEFAATFNGSRWGHNGPYLVSRVVERVKGWSGFNFAVVPPPAFYPVSWNSIEEFFDTPVDRRHQSRVEATLERIRRESFAVHLWNMVSRSMQVQERSLMERIFADCCLLCNSSSSSEKSVI</sequence>
<name>A0A835UW41_VANPL</name>
<feature type="domain" description="Alpha 1,4-glycosyltransferase" evidence="1">
    <location>
        <begin position="114"/>
        <end position="237"/>
    </location>
</feature>